<organism evidence="2">
    <name type="scientific">Timema bartmani</name>
    <dbReference type="NCBI Taxonomy" id="61472"/>
    <lineage>
        <taxon>Eukaryota</taxon>
        <taxon>Metazoa</taxon>
        <taxon>Ecdysozoa</taxon>
        <taxon>Arthropoda</taxon>
        <taxon>Hexapoda</taxon>
        <taxon>Insecta</taxon>
        <taxon>Pterygota</taxon>
        <taxon>Neoptera</taxon>
        <taxon>Polyneoptera</taxon>
        <taxon>Phasmatodea</taxon>
        <taxon>Timematodea</taxon>
        <taxon>Timematoidea</taxon>
        <taxon>Timematidae</taxon>
        <taxon>Timema</taxon>
    </lineage>
</organism>
<gene>
    <name evidence="2" type="ORF">TBIB3V08_LOCUS8513</name>
</gene>
<proteinExistence type="predicted"/>
<evidence type="ECO:0000313" key="2">
    <source>
        <dbReference type="EMBL" id="CAD7446178.1"/>
    </source>
</evidence>
<sequence>MFQNLLNCLFPLNGNTVGFIERVTSAYQRALASSQATGRNPQAYHAPAIILLRVVCDCVQQLAKMAYINTFVALPTQNQSDLDSNKRDVMEPGSPDLLPFDSEEVWLFEDGTAEQAFKDEPPLFKDEPPSPSSRAQVATKLLQDLDDMIKKEQENDGNEVYRRKTTREARKEMGEADNRKCAIEE</sequence>
<reference evidence="2" key="1">
    <citation type="submission" date="2020-11" db="EMBL/GenBank/DDBJ databases">
        <authorList>
            <person name="Tran Van P."/>
        </authorList>
    </citation>
    <scope>NUCLEOTIDE SEQUENCE</scope>
</reference>
<evidence type="ECO:0000256" key="1">
    <source>
        <dbReference type="SAM" id="MobiDB-lite"/>
    </source>
</evidence>
<accession>A0A7R9I3L2</accession>
<dbReference type="EMBL" id="OD567809">
    <property type="protein sequence ID" value="CAD7446178.1"/>
    <property type="molecule type" value="Genomic_DNA"/>
</dbReference>
<protein>
    <submittedName>
        <fullName evidence="2">Uncharacterized protein</fullName>
    </submittedName>
</protein>
<dbReference type="AlphaFoldDB" id="A0A7R9I3L2"/>
<feature type="region of interest" description="Disordered" evidence="1">
    <location>
        <begin position="151"/>
        <end position="185"/>
    </location>
</feature>
<name>A0A7R9I3L2_9NEOP</name>